<dbReference type="EMBL" id="KV744990">
    <property type="protein sequence ID" value="OCK79746.1"/>
    <property type="molecule type" value="Genomic_DNA"/>
</dbReference>
<sequence>MILEHVVLPDWTRLRLICLTYCDPLFRRHSTTQLCLHSTWVSYWLVRDINDQRRLDAQHALWTKALGYLLHPSFSKTSPVLPNCRHRHRHRHRNLPPRSP</sequence>
<dbReference type="AlphaFoldDB" id="A0A8E2E955"/>
<evidence type="ECO:0000256" key="1">
    <source>
        <dbReference type="SAM" id="MobiDB-lite"/>
    </source>
</evidence>
<protein>
    <submittedName>
        <fullName evidence="2">Uncharacterized protein</fullName>
    </submittedName>
</protein>
<keyword evidence="3" id="KW-1185">Reference proteome</keyword>
<dbReference type="OrthoDB" id="417697at2759"/>
<feature type="compositionally biased region" description="Basic residues" evidence="1">
    <location>
        <begin position="84"/>
        <end position="100"/>
    </location>
</feature>
<feature type="region of interest" description="Disordered" evidence="1">
    <location>
        <begin position="80"/>
        <end position="100"/>
    </location>
</feature>
<name>A0A8E2E955_9PEZI</name>
<reference evidence="2 3" key="1">
    <citation type="journal article" date="2016" name="Nat. Commun.">
        <title>Ectomycorrhizal ecology is imprinted in the genome of the dominant symbiotic fungus Cenococcum geophilum.</title>
        <authorList>
            <consortium name="DOE Joint Genome Institute"/>
            <person name="Peter M."/>
            <person name="Kohler A."/>
            <person name="Ohm R.A."/>
            <person name="Kuo A."/>
            <person name="Krutzmann J."/>
            <person name="Morin E."/>
            <person name="Arend M."/>
            <person name="Barry K.W."/>
            <person name="Binder M."/>
            <person name="Choi C."/>
            <person name="Clum A."/>
            <person name="Copeland A."/>
            <person name="Grisel N."/>
            <person name="Haridas S."/>
            <person name="Kipfer T."/>
            <person name="LaButti K."/>
            <person name="Lindquist E."/>
            <person name="Lipzen A."/>
            <person name="Maire R."/>
            <person name="Meier B."/>
            <person name="Mihaltcheva S."/>
            <person name="Molinier V."/>
            <person name="Murat C."/>
            <person name="Poggeler S."/>
            <person name="Quandt C.A."/>
            <person name="Sperisen C."/>
            <person name="Tritt A."/>
            <person name="Tisserant E."/>
            <person name="Crous P.W."/>
            <person name="Henrissat B."/>
            <person name="Nehls U."/>
            <person name="Egli S."/>
            <person name="Spatafora J.W."/>
            <person name="Grigoriev I.V."/>
            <person name="Martin F.M."/>
        </authorList>
    </citation>
    <scope>NUCLEOTIDE SEQUENCE [LARGE SCALE GENOMIC DNA]</scope>
    <source>
        <strain evidence="2 3">CBS 459.81</strain>
    </source>
</reference>
<accession>A0A8E2E955</accession>
<gene>
    <name evidence="2" type="ORF">K432DRAFT_59584</name>
</gene>
<dbReference type="Proteomes" id="UP000250266">
    <property type="component" value="Unassembled WGS sequence"/>
</dbReference>
<organism evidence="2 3">
    <name type="scientific">Lepidopterella palustris CBS 459.81</name>
    <dbReference type="NCBI Taxonomy" id="1314670"/>
    <lineage>
        <taxon>Eukaryota</taxon>
        <taxon>Fungi</taxon>
        <taxon>Dikarya</taxon>
        <taxon>Ascomycota</taxon>
        <taxon>Pezizomycotina</taxon>
        <taxon>Dothideomycetes</taxon>
        <taxon>Pleosporomycetidae</taxon>
        <taxon>Mytilinidiales</taxon>
        <taxon>Argynnaceae</taxon>
        <taxon>Lepidopterella</taxon>
    </lineage>
</organism>
<evidence type="ECO:0000313" key="2">
    <source>
        <dbReference type="EMBL" id="OCK79746.1"/>
    </source>
</evidence>
<proteinExistence type="predicted"/>
<evidence type="ECO:0000313" key="3">
    <source>
        <dbReference type="Proteomes" id="UP000250266"/>
    </source>
</evidence>